<evidence type="ECO:0000313" key="4">
    <source>
        <dbReference type="EMBL" id="MFD1373960.1"/>
    </source>
</evidence>
<name>A0ABW4ATB0_9ACTN</name>
<reference evidence="5" key="1">
    <citation type="journal article" date="2019" name="Int. J. Syst. Evol. Microbiol.">
        <title>The Global Catalogue of Microorganisms (GCM) 10K type strain sequencing project: providing services to taxonomists for standard genome sequencing and annotation.</title>
        <authorList>
            <consortium name="The Broad Institute Genomics Platform"/>
            <consortium name="The Broad Institute Genome Sequencing Center for Infectious Disease"/>
            <person name="Wu L."/>
            <person name="Ma J."/>
        </authorList>
    </citation>
    <scope>NUCLEOTIDE SEQUENCE [LARGE SCALE GENOMIC DNA]</scope>
    <source>
        <strain evidence="5">CCM 7526</strain>
    </source>
</reference>
<evidence type="ECO:0000256" key="2">
    <source>
        <dbReference type="RuleBase" id="RU003749"/>
    </source>
</evidence>
<dbReference type="Gene3D" id="3.30.750.24">
    <property type="entry name" value="STAS domain"/>
    <property type="match status" value="1"/>
</dbReference>
<dbReference type="InterPro" id="IPR036513">
    <property type="entry name" value="STAS_dom_sf"/>
</dbReference>
<dbReference type="EMBL" id="JBHTMK010000076">
    <property type="protein sequence ID" value="MFD1373960.1"/>
    <property type="molecule type" value="Genomic_DNA"/>
</dbReference>
<dbReference type="PANTHER" id="PTHR33495:SF2">
    <property type="entry name" value="ANTI-SIGMA FACTOR ANTAGONIST TM_1081-RELATED"/>
    <property type="match status" value="1"/>
</dbReference>
<protein>
    <recommendedName>
        <fullName evidence="2">Anti-sigma factor antagonist</fullName>
    </recommendedName>
</protein>
<organism evidence="4 5">
    <name type="scientific">Actinoplanes sichuanensis</name>
    <dbReference type="NCBI Taxonomy" id="512349"/>
    <lineage>
        <taxon>Bacteria</taxon>
        <taxon>Bacillati</taxon>
        <taxon>Actinomycetota</taxon>
        <taxon>Actinomycetes</taxon>
        <taxon>Micromonosporales</taxon>
        <taxon>Micromonosporaceae</taxon>
        <taxon>Actinoplanes</taxon>
    </lineage>
</organism>
<evidence type="ECO:0000313" key="5">
    <source>
        <dbReference type="Proteomes" id="UP001597183"/>
    </source>
</evidence>
<accession>A0ABW4ATB0</accession>
<comment type="caution">
    <text evidence="4">The sequence shown here is derived from an EMBL/GenBank/DDBJ whole genome shotgun (WGS) entry which is preliminary data.</text>
</comment>
<dbReference type="Proteomes" id="UP001597183">
    <property type="component" value="Unassembled WGS sequence"/>
</dbReference>
<proteinExistence type="inferred from homology"/>
<dbReference type="CDD" id="cd07043">
    <property type="entry name" value="STAS_anti-anti-sigma_factors"/>
    <property type="match status" value="1"/>
</dbReference>
<keyword evidence="5" id="KW-1185">Reference proteome</keyword>
<dbReference type="InterPro" id="IPR002645">
    <property type="entry name" value="STAS_dom"/>
</dbReference>
<comment type="similarity">
    <text evidence="1 2">Belongs to the anti-sigma-factor antagonist family.</text>
</comment>
<evidence type="ECO:0000256" key="1">
    <source>
        <dbReference type="ARBA" id="ARBA00009013"/>
    </source>
</evidence>
<gene>
    <name evidence="4" type="ORF">ACFQ5G_52270</name>
</gene>
<dbReference type="PANTHER" id="PTHR33495">
    <property type="entry name" value="ANTI-SIGMA FACTOR ANTAGONIST TM_1081-RELATED-RELATED"/>
    <property type="match status" value="1"/>
</dbReference>
<dbReference type="NCBIfam" id="TIGR00377">
    <property type="entry name" value="ant_ant_sig"/>
    <property type="match status" value="1"/>
</dbReference>
<sequence>MRITSQYADGVARLRLCGELDMSTTQHLHDQVSAAMAVARLSRLVIDAVDLDFCDSSGIQALVQTRSKATQQGVTFQLTNTHGVTRRALQITGVLDVLSG</sequence>
<feature type="domain" description="STAS" evidence="3">
    <location>
        <begin position="1"/>
        <end position="100"/>
    </location>
</feature>
<dbReference type="InterPro" id="IPR003658">
    <property type="entry name" value="Anti-sigma_ant"/>
</dbReference>
<dbReference type="SUPFAM" id="SSF52091">
    <property type="entry name" value="SpoIIaa-like"/>
    <property type="match status" value="1"/>
</dbReference>
<dbReference type="PROSITE" id="PS50801">
    <property type="entry name" value="STAS"/>
    <property type="match status" value="1"/>
</dbReference>
<evidence type="ECO:0000259" key="3">
    <source>
        <dbReference type="PROSITE" id="PS50801"/>
    </source>
</evidence>
<dbReference type="RefSeq" id="WP_317794892.1">
    <property type="nucleotide sequence ID" value="NZ_AP028461.1"/>
</dbReference>
<dbReference type="Pfam" id="PF01740">
    <property type="entry name" value="STAS"/>
    <property type="match status" value="1"/>
</dbReference>